<comment type="caution">
    <text evidence="3">The sequence shown here is derived from an EMBL/GenBank/DDBJ whole genome shotgun (WGS) entry which is preliminary data.</text>
</comment>
<dbReference type="InterPro" id="IPR005754">
    <property type="entry name" value="Sortase"/>
</dbReference>
<feature type="region of interest" description="Disordered" evidence="2">
    <location>
        <begin position="51"/>
        <end position="76"/>
    </location>
</feature>
<protein>
    <submittedName>
        <fullName evidence="3">Class F sortase</fullName>
    </submittedName>
</protein>
<proteinExistence type="predicted"/>
<evidence type="ECO:0000256" key="1">
    <source>
        <dbReference type="ARBA" id="ARBA00022801"/>
    </source>
</evidence>
<evidence type="ECO:0000256" key="2">
    <source>
        <dbReference type="SAM" id="MobiDB-lite"/>
    </source>
</evidence>
<evidence type="ECO:0000313" key="4">
    <source>
        <dbReference type="Proteomes" id="UP001183615"/>
    </source>
</evidence>
<dbReference type="SUPFAM" id="SSF63817">
    <property type="entry name" value="Sortase"/>
    <property type="match status" value="1"/>
</dbReference>
<organism evidence="3 4">
    <name type="scientific">Streptomyces johnsoniae</name>
    <dbReference type="NCBI Taxonomy" id="3075532"/>
    <lineage>
        <taxon>Bacteria</taxon>
        <taxon>Bacillati</taxon>
        <taxon>Actinomycetota</taxon>
        <taxon>Actinomycetes</taxon>
        <taxon>Kitasatosporales</taxon>
        <taxon>Streptomycetaceae</taxon>
        <taxon>Streptomyces</taxon>
    </lineage>
</organism>
<evidence type="ECO:0000313" key="3">
    <source>
        <dbReference type="EMBL" id="MDT0446315.1"/>
    </source>
</evidence>
<keyword evidence="4" id="KW-1185">Reference proteome</keyword>
<feature type="region of interest" description="Disordered" evidence="2">
    <location>
        <begin position="1"/>
        <end position="22"/>
    </location>
</feature>
<feature type="compositionally biased region" description="Basic and acidic residues" evidence="2">
    <location>
        <begin position="1"/>
        <end position="14"/>
    </location>
</feature>
<gene>
    <name evidence="3" type="ORF">RM779_27510</name>
</gene>
<name>A0ABU2SDZ3_9ACTN</name>
<dbReference type="Gene3D" id="2.40.260.10">
    <property type="entry name" value="Sortase"/>
    <property type="match status" value="1"/>
</dbReference>
<keyword evidence="1" id="KW-0378">Hydrolase</keyword>
<dbReference type="InterPro" id="IPR042001">
    <property type="entry name" value="Sortase_F"/>
</dbReference>
<dbReference type="EMBL" id="JAVREV010000018">
    <property type="protein sequence ID" value="MDT0446315.1"/>
    <property type="molecule type" value="Genomic_DNA"/>
</dbReference>
<sequence>MRLPERPEYIADDHPYDDDPAGDRSGWGLRAALAVMAGTVALGISIMAAGTGGQAPPPQPEDVRREAGAAGGRAGVVEPLPPAVPTWVSIPSIEVEAPLMNVGLDPEGWVEAPPQEIANLAGWYEDAAAPGARGTAVIVGHVDNAAGPAVFYGLGVLRPGDAVEVIREDGVAVAFTVYDVAVYDKDQVPPSVYHDTGRAELRLITCGGSFEQSSGYEDNVVVYARMTDAG</sequence>
<dbReference type="InterPro" id="IPR023365">
    <property type="entry name" value="Sortase_dom-sf"/>
</dbReference>
<dbReference type="CDD" id="cd05829">
    <property type="entry name" value="Sortase_F"/>
    <property type="match status" value="1"/>
</dbReference>
<dbReference type="RefSeq" id="WP_311620471.1">
    <property type="nucleotide sequence ID" value="NZ_JAVREV010000018.1"/>
</dbReference>
<accession>A0ABU2SDZ3</accession>
<dbReference type="NCBIfam" id="NF033748">
    <property type="entry name" value="class_F_sortase"/>
    <property type="match status" value="1"/>
</dbReference>
<dbReference type="Pfam" id="PF04203">
    <property type="entry name" value="Sortase"/>
    <property type="match status" value="1"/>
</dbReference>
<reference evidence="4" key="1">
    <citation type="submission" date="2023-07" db="EMBL/GenBank/DDBJ databases">
        <title>30 novel species of actinomycetes from the DSMZ collection.</title>
        <authorList>
            <person name="Nouioui I."/>
        </authorList>
    </citation>
    <scope>NUCLEOTIDE SEQUENCE [LARGE SCALE GENOMIC DNA]</scope>
    <source>
        <strain evidence="4">DSM 41886</strain>
    </source>
</reference>
<dbReference type="Proteomes" id="UP001183615">
    <property type="component" value="Unassembled WGS sequence"/>
</dbReference>